<keyword evidence="4 9" id="KW-0677">Repeat</keyword>
<dbReference type="SUPFAM" id="SSF57938">
    <property type="entry name" value="DnaJ/Hsp40 cysteine-rich domain"/>
    <property type="match status" value="1"/>
</dbReference>
<keyword evidence="3 9" id="KW-0479">Metal-binding</keyword>
<feature type="repeat" description="CXXCXGXG motif" evidence="9">
    <location>
        <begin position="188"/>
        <end position="195"/>
    </location>
</feature>
<evidence type="ECO:0000313" key="13">
    <source>
        <dbReference type="EMBL" id="UWE02850.1"/>
    </source>
</evidence>
<dbReference type="Pfam" id="PF01556">
    <property type="entry name" value="DnaJ_C"/>
    <property type="match status" value="1"/>
</dbReference>
<comment type="domain">
    <text evidence="9">The J domain is necessary and sufficient to stimulate DnaK ATPase activity. Zinc center 1 plays an important role in the autonomous, DnaK-independent chaperone activity of DnaJ. Zinc center 2 is essential for interaction with DnaK and for DnaJ activity.</text>
</comment>
<keyword evidence="2 9" id="KW-0235">DNA replication</keyword>
<evidence type="ECO:0000259" key="12">
    <source>
        <dbReference type="PROSITE" id="PS51188"/>
    </source>
</evidence>
<dbReference type="PROSITE" id="PS00636">
    <property type="entry name" value="DNAJ_1"/>
    <property type="match status" value="1"/>
</dbReference>
<dbReference type="HAMAP" id="MF_01152">
    <property type="entry name" value="DnaJ"/>
    <property type="match status" value="1"/>
</dbReference>
<reference evidence="13" key="1">
    <citation type="submission" date="2022-08" db="EMBL/GenBank/DDBJ databases">
        <title>The complete genome sequence of the thermophilic bacterium Laceyella sacchari FBKL4.010 reveals the basis for tetramethylpyrazine biosynthesis in Moutai-flavor Daqu.</title>
        <authorList>
            <person name="Li D."/>
            <person name="Huang W."/>
            <person name="Wang C."/>
            <person name="Qiu S."/>
        </authorList>
    </citation>
    <scope>NUCLEOTIDE SEQUENCE</scope>
    <source>
        <strain evidence="13">FBKL4.014</strain>
    </source>
</reference>
<dbReference type="Gene3D" id="1.10.287.110">
    <property type="entry name" value="DnaJ domain"/>
    <property type="match status" value="1"/>
</dbReference>
<evidence type="ECO:0000256" key="2">
    <source>
        <dbReference type="ARBA" id="ARBA00022705"/>
    </source>
</evidence>
<feature type="domain" description="J" evidence="11">
    <location>
        <begin position="5"/>
        <end position="69"/>
    </location>
</feature>
<feature type="binding site" evidence="9">
    <location>
        <position position="188"/>
    </location>
    <ligand>
        <name>Zn(2+)</name>
        <dbReference type="ChEBI" id="CHEBI:29105"/>
        <label>2</label>
    </ligand>
</feature>
<dbReference type="Pfam" id="PF00226">
    <property type="entry name" value="DnaJ"/>
    <property type="match status" value="1"/>
</dbReference>
<evidence type="ECO:0000256" key="6">
    <source>
        <dbReference type="ARBA" id="ARBA00022833"/>
    </source>
</evidence>
<dbReference type="SUPFAM" id="SSF46565">
    <property type="entry name" value="Chaperone J-domain"/>
    <property type="match status" value="1"/>
</dbReference>
<dbReference type="PRINTS" id="PR00625">
    <property type="entry name" value="JDOMAIN"/>
</dbReference>
<dbReference type="Gene3D" id="2.60.260.20">
    <property type="entry name" value="Urease metallochaperone UreE, N-terminal domain"/>
    <property type="match status" value="2"/>
</dbReference>
<dbReference type="Proteomes" id="UP001058650">
    <property type="component" value="Chromosome"/>
</dbReference>
<evidence type="ECO:0000256" key="9">
    <source>
        <dbReference type="HAMAP-Rule" id="MF_01152"/>
    </source>
</evidence>
<dbReference type="InterPro" id="IPR001305">
    <property type="entry name" value="HSP_DnaJ_Cys-rich_dom"/>
</dbReference>
<dbReference type="CDD" id="cd06257">
    <property type="entry name" value="DnaJ"/>
    <property type="match status" value="1"/>
</dbReference>
<feature type="repeat" description="CXXCXGXG motif" evidence="9">
    <location>
        <begin position="162"/>
        <end position="169"/>
    </location>
</feature>
<feature type="repeat" description="CXXCXGXG motif" evidence="9">
    <location>
        <begin position="145"/>
        <end position="152"/>
    </location>
</feature>
<keyword evidence="6 9" id="KW-0862">Zinc</keyword>
<feature type="binding site" evidence="9">
    <location>
        <position position="145"/>
    </location>
    <ligand>
        <name>Zn(2+)</name>
        <dbReference type="ChEBI" id="CHEBI:29105"/>
        <label>1</label>
    </ligand>
</feature>
<feature type="binding site" evidence="9">
    <location>
        <position position="148"/>
    </location>
    <ligand>
        <name>Zn(2+)</name>
        <dbReference type="ChEBI" id="CHEBI:29105"/>
        <label>1</label>
    </ligand>
</feature>
<sequence length="376" mass="41358">MSKRDFYEVLGVSRNASDDEIRKAYRKLARKYHPDVNKDTDAEQKFKEVKEAYEVLSDPQKKANYDRYGHADPTGGFGGGGGAGAGFDADFGFGDIFDMFFGGGRRNNPNAPRQGADLEYRLQIEFKDAVYGKTVDVVIPRTETCDQCHGSGAKPGTKPETCSVCQGSGQTEVVQNTPFGRVVNRRICHACNGTGQLIREKCTNCSGQGQVKKKKKINVKIPAGIHEGAQLRVSGEGEPGVNGGPPGDLYITIYVKPHEFFKRDGDDLTCELPITFGQAALGDEVIVPTLNGRARLKVPAGTQTGTEFRLQGKGVPRLRGYGEGDLRVKVRVVTPTKLTEEQKEALRKFSRLCGEYINQEQSNNFFDKMKQAFRGE</sequence>
<keyword evidence="5 9" id="KW-0863">Zinc-finger</keyword>
<keyword evidence="1 9" id="KW-0963">Cytoplasm</keyword>
<dbReference type="NCBIfam" id="NF008035">
    <property type="entry name" value="PRK10767.1"/>
    <property type="match status" value="1"/>
</dbReference>
<comment type="function">
    <text evidence="9">Participates actively in the response to hyperosmotic and heat shock by preventing the aggregation of stress-denatured proteins and by disaggregating proteins, also in an autonomous, DnaK-independent fashion. Unfolded proteins bind initially to DnaJ; upon interaction with the DnaJ-bound protein, DnaK hydrolyzes its bound ATP, resulting in the formation of a stable complex. GrpE releases ADP from DnaK; ATP binding to DnaK triggers the release of the substrate protein, thus completing the reaction cycle. Several rounds of ATP-dependent interactions between DnaJ, DnaK and GrpE are required for fully efficient folding. Also involved, together with DnaK and GrpE, in the DNA replication of plasmids through activation of initiation proteins.</text>
</comment>
<accession>A0ABY5U2Q2</accession>
<feature type="binding site" evidence="9">
    <location>
        <position position="205"/>
    </location>
    <ligand>
        <name>Zn(2+)</name>
        <dbReference type="ChEBI" id="CHEBI:29105"/>
        <label>1</label>
    </ligand>
</feature>
<evidence type="ECO:0000313" key="14">
    <source>
        <dbReference type="Proteomes" id="UP001058650"/>
    </source>
</evidence>
<dbReference type="InterPro" id="IPR008971">
    <property type="entry name" value="HSP40/DnaJ_pept-bd"/>
</dbReference>
<feature type="binding site" evidence="9">
    <location>
        <position position="202"/>
    </location>
    <ligand>
        <name>Zn(2+)</name>
        <dbReference type="ChEBI" id="CHEBI:29105"/>
        <label>1</label>
    </ligand>
</feature>
<dbReference type="InterPro" id="IPR012724">
    <property type="entry name" value="DnaJ"/>
</dbReference>
<evidence type="ECO:0000256" key="1">
    <source>
        <dbReference type="ARBA" id="ARBA00022490"/>
    </source>
</evidence>
<feature type="binding site" evidence="9">
    <location>
        <position position="162"/>
    </location>
    <ligand>
        <name>Zn(2+)</name>
        <dbReference type="ChEBI" id="CHEBI:29105"/>
        <label>2</label>
    </ligand>
</feature>
<dbReference type="InterPro" id="IPR036869">
    <property type="entry name" value="J_dom_sf"/>
</dbReference>
<dbReference type="NCBIfam" id="TIGR02349">
    <property type="entry name" value="DnaJ_bact"/>
    <property type="match status" value="1"/>
</dbReference>
<dbReference type="InterPro" id="IPR002939">
    <property type="entry name" value="DnaJ_C"/>
</dbReference>
<dbReference type="NCBIfam" id="NF010873">
    <property type="entry name" value="PRK14280.1"/>
    <property type="match status" value="1"/>
</dbReference>
<dbReference type="EMBL" id="CP103866">
    <property type="protein sequence ID" value="UWE02850.1"/>
    <property type="molecule type" value="Genomic_DNA"/>
</dbReference>
<dbReference type="PANTHER" id="PTHR43096:SF48">
    <property type="entry name" value="CHAPERONE PROTEIN DNAJ"/>
    <property type="match status" value="1"/>
</dbReference>
<evidence type="ECO:0000259" key="11">
    <source>
        <dbReference type="PROSITE" id="PS50076"/>
    </source>
</evidence>
<evidence type="ECO:0000256" key="5">
    <source>
        <dbReference type="ARBA" id="ARBA00022771"/>
    </source>
</evidence>
<evidence type="ECO:0000256" key="4">
    <source>
        <dbReference type="ARBA" id="ARBA00022737"/>
    </source>
</evidence>
<feature type="repeat" description="CXXCXGXG motif" evidence="9">
    <location>
        <begin position="202"/>
        <end position="209"/>
    </location>
</feature>
<dbReference type="CDD" id="cd10747">
    <property type="entry name" value="DnaJ_C"/>
    <property type="match status" value="1"/>
</dbReference>
<dbReference type="Gene3D" id="2.10.230.10">
    <property type="entry name" value="Heat shock protein DnaJ, cysteine-rich domain"/>
    <property type="match status" value="1"/>
</dbReference>
<keyword evidence="14" id="KW-1185">Reference proteome</keyword>
<dbReference type="SUPFAM" id="SSF49493">
    <property type="entry name" value="HSP40/DnaJ peptide-binding domain"/>
    <property type="match status" value="2"/>
</dbReference>
<evidence type="ECO:0000256" key="7">
    <source>
        <dbReference type="ARBA" id="ARBA00023016"/>
    </source>
</evidence>
<gene>
    <name evidence="9 13" type="primary">dnaJ</name>
    <name evidence="13" type="ORF">NYR52_12005</name>
</gene>
<comment type="subunit">
    <text evidence="9">Homodimer.</text>
</comment>
<protein>
    <recommendedName>
        <fullName evidence="9">Chaperone protein DnaJ</fullName>
    </recommendedName>
</protein>
<comment type="similarity">
    <text evidence="9">Belongs to the DnaJ family.</text>
</comment>
<dbReference type="InterPro" id="IPR018253">
    <property type="entry name" value="DnaJ_domain_CS"/>
</dbReference>
<dbReference type="InterPro" id="IPR001623">
    <property type="entry name" value="DnaJ_domain"/>
</dbReference>
<evidence type="ECO:0000256" key="10">
    <source>
        <dbReference type="PROSITE-ProRule" id="PRU00546"/>
    </source>
</evidence>
<dbReference type="RefSeq" id="WP_022736664.1">
    <property type="nucleotide sequence ID" value="NZ_CP103866.1"/>
</dbReference>
<keyword evidence="7 9" id="KW-0346">Stress response</keyword>
<feature type="domain" description="CR-type" evidence="12">
    <location>
        <begin position="132"/>
        <end position="214"/>
    </location>
</feature>
<proteinExistence type="inferred from homology"/>
<evidence type="ECO:0000256" key="3">
    <source>
        <dbReference type="ARBA" id="ARBA00022723"/>
    </source>
</evidence>
<feature type="binding site" evidence="9">
    <location>
        <position position="191"/>
    </location>
    <ligand>
        <name>Zn(2+)</name>
        <dbReference type="ChEBI" id="CHEBI:29105"/>
        <label>2</label>
    </ligand>
</feature>
<evidence type="ECO:0000256" key="8">
    <source>
        <dbReference type="ARBA" id="ARBA00023186"/>
    </source>
</evidence>
<dbReference type="PROSITE" id="PS51188">
    <property type="entry name" value="ZF_CR"/>
    <property type="match status" value="1"/>
</dbReference>
<comment type="cofactor">
    <cofactor evidence="9">
        <name>Zn(2+)</name>
        <dbReference type="ChEBI" id="CHEBI:29105"/>
    </cofactor>
    <text evidence="9">Binds 2 Zn(2+) ions per monomer.</text>
</comment>
<comment type="subcellular location">
    <subcellularLocation>
        <location evidence="9">Cytoplasm</location>
    </subcellularLocation>
</comment>
<dbReference type="PANTHER" id="PTHR43096">
    <property type="entry name" value="DNAJ HOMOLOG 1, MITOCHONDRIAL-RELATED"/>
    <property type="match status" value="1"/>
</dbReference>
<feature type="zinc finger region" description="CR-type" evidence="10">
    <location>
        <begin position="132"/>
        <end position="214"/>
    </location>
</feature>
<dbReference type="SMART" id="SM00271">
    <property type="entry name" value="DnaJ"/>
    <property type="match status" value="1"/>
</dbReference>
<name>A0ABY5U2Q2_LACSH</name>
<dbReference type="PROSITE" id="PS50076">
    <property type="entry name" value="DNAJ_2"/>
    <property type="match status" value="1"/>
</dbReference>
<dbReference type="InterPro" id="IPR036410">
    <property type="entry name" value="HSP_DnaJ_Cys-rich_dom_sf"/>
</dbReference>
<dbReference type="Pfam" id="PF00684">
    <property type="entry name" value="DnaJ_CXXCXGXG"/>
    <property type="match status" value="1"/>
</dbReference>
<feature type="binding site" evidence="9">
    <location>
        <position position="165"/>
    </location>
    <ligand>
        <name>Zn(2+)</name>
        <dbReference type="ChEBI" id="CHEBI:29105"/>
        <label>2</label>
    </ligand>
</feature>
<keyword evidence="8 9" id="KW-0143">Chaperone</keyword>
<organism evidence="13 14">
    <name type="scientific">Laceyella sacchari</name>
    <name type="common">Thermoactinomyces thalpophilus</name>
    <dbReference type="NCBI Taxonomy" id="37482"/>
    <lineage>
        <taxon>Bacteria</taxon>
        <taxon>Bacillati</taxon>
        <taxon>Bacillota</taxon>
        <taxon>Bacilli</taxon>
        <taxon>Bacillales</taxon>
        <taxon>Thermoactinomycetaceae</taxon>
        <taxon>Laceyella</taxon>
    </lineage>
</organism>